<reference evidence="1 2" key="1">
    <citation type="submission" date="2023-03" db="EMBL/GenBank/DDBJ databases">
        <title>Complete genome sequences of several Auritidibacter ignavus strains isolated from ear infections.</title>
        <authorList>
            <person name="Baehr T."/>
            <person name="Baumhoegger A.M."/>
        </authorList>
    </citation>
    <scope>NUCLEOTIDE SEQUENCE [LARGE SCALE GENOMIC DNA]</scope>
    <source>
        <strain evidence="1 2">BABAE-6</strain>
    </source>
</reference>
<accession>A0AAJ6AMG4</accession>
<protein>
    <submittedName>
        <fullName evidence="1">HEAT repeat domain-containing protein</fullName>
    </submittedName>
</protein>
<dbReference type="PROSITE" id="PS50077">
    <property type="entry name" value="HEAT_REPEAT"/>
    <property type="match status" value="1"/>
</dbReference>
<dbReference type="SUPFAM" id="SSF48371">
    <property type="entry name" value="ARM repeat"/>
    <property type="match status" value="1"/>
</dbReference>
<evidence type="ECO:0000313" key="2">
    <source>
        <dbReference type="Proteomes" id="UP001224674"/>
    </source>
</evidence>
<dbReference type="InterPro" id="IPR011989">
    <property type="entry name" value="ARM-like"/>
</dbReference>
<organism evidence="1 2">
    <name type="scientific">Auritidibacter ignavus</name>
    <dbReference type="NCBI Taxonomy" id="678932"/>
    <lineage>
        <taxon>Bacteria</taxon>
        <taxon>Bacillati</taxon>
        <taxon>Actinomycetota</taxon>
        <taxon>Actinomycetes</taxon>
        <taxon>Micrococcales</taxon>
        <taxon>Micrococcaceae</taxon>
        <taxon>Auritidibacter</taxon>
    </lineage>
</organism>
<dbReference type="SMART" id="SM00567">
    <property type="entry name" value="EZ_HEAT"/>
    <property type="match status" value="2"/>
</dbReference>
<name>A0AAJ6AMG4_9MICC</name>
<gene>
    <name evidence="1" type="ORF">QDX21_10850</name>
</gene>
<dbReference type="EMBL" id="CP122566">
    <property type="protein sequence ID" value="WGH92785.1"/>
    <property type="molecule type" value="Genomic_DNA"/>
</dbReference>
<dbReference type="InterPro" id="IPR021133">
    <property type="entry name" value="HEAT_type_2"/>
</dbReference>
<dbReference type="InterPro" id="IPR004155">
    <property type="entry name" value="PBS_lyase_HEAT"/>
</dbReference>
<dbReference type="Pfam" id="PF13646">
    <property type="entry name" value="HEAT_2"/>
    <property type="match status" value="1"/>
</dbReference>
<dbReference type="Gene3D" id="1.25.10.10">
    <property type="entry name" value="Leucine-rich Repeat Variant"/>
    <property type="match status" value="1"/>
</dbReference>
<keyword evidence="2" id="KW-1185">Reference proteome</keyword>
<sequence>MSNTAPHSLSPTTVSRIHDAAETLGTNPLLDWVCRLLDGRAQPGADGDPDIAVLGGMEAVEDWMGRVWAAQTLLELWHHTATTSVITALNDPAWQVRVIAVEVAGYRDLNEATDTLLDLLDDPTPQVRSEAATALGEIISAENESALKALNSAVTSTDSVMADAAESALNRVAERFDRSDLRPSPRY</sequence>
<evidence type="ECO:0000313" key="1">
    <source>
        <dbReference type="EMBL" id="WGH92785.1"/>
    </source>
</evidence>
<dbReference type="Proteomes" id="UP001224674">
    <property type="component" value="Chromosome"/>
</dbReference>
<dbReference type="AlphaFoldDB" id="A0AAJ6AMG4"/>
<proteinExistence type="predicted"/>
<dbReference type="RefSeq" id="WP_279674712.1">
    <property type="nucleotide sequence ID" value="NZ_CP122566.1"/>
</dbReference>
<dbReference type="InterPro" id="IPR016024">
    <property type="entry name" value="ARM-type_fold"/>
</dbReference>